<proteinExistence type="predicted"/>
<comment type="caution">
    <text evidence="2">The sequence shown here is derived from an EMBL/GenBank/DDBJ whole genome shotgun (WGS) entry which is preliminary data.</text>
</comment>
<feature type="transmembrane region" description="Helical" evidence="1">
    <location>
        <begin position="102"/>
        <end position="119"/>
    </location>
</feature>
<feature type="transmembrane region" description="Helical" evidence="1">
    <location>
        <begin position="171"/>
        <end position="190"/>
    </location>
</feature>
<dbReference type="Proteomes" id="UP000286931">
    <property type="component" value="Unassembled WGS sequence"/>
</dbReference>
<dbReference type="Pfam" id="PF09490">
    <property type="entry name" value="CbtA"/>
    <property type="match status" value="1"/>
</dbReference>
<feature type="transmembrane region" description="Helical" evidence="1">
    <location>
        <begin position="65"/>
        <end position="90"/>
    </location>
</feature>
<dbReference type="AlphaFoldDB" id="A0A401Z3H2"/>
<keyword evidence="1" id="KW-0812">Transmembrane</keyword>
<name>A0A401Z3H2_9ACTN</name>
<accession>A0A401Z3H2</accession>
<dbReference type="EMBL" id="BIFH01000048">
    <property type="protein sequence ID" value="GCE01407.1"/>
    <property type="molecule type" value="Genomic_DNA"/>
</dbReference>
<keyword evidence="1" id="KW-0472">Membrane</keyword>
<feature type="transmembrane region" description="Helical" evidence="1">
    <location>
        <begin position="139"/>
        <end position="159"/>
    </location>
</feature>
<dbReference type="RefSeq" id="WP_126643037.1">
    <property type="nucleotide sequence ID" value="NZ_BIFH01000048.1"/>
</dbReference>
<keyword evidence="1" id="KW-1133">Transmembrane helix</keyword>
<evidence type="ECO:0000313" key="2">
    <source>
        <dbReference type="EMBL" id="GCE01407.1"/>
    </source>
</evidence>
<protein>
    <submittedName>
        <fullName evidence="2">Membrane protein</fullName>
    </submittedName>
</protein>
<organism evidence="2 3">
    <name type="scientific">Embleya hyalina</name>
    <dbReference type="NCBI Taxonomy" id="516124"/>
    <lineage>
        <taxon>Bacteria</taxon>
        <taxon>Bacillati</taxon>
        <taxon>Actinomycetota</taxon>
        <taxon>Actinomycetes</taxon>
        <taxon>Kitasatosporales</taxon>
        <taxon>Streptomycetaceae</taxon>
        <taxon>Embleya</taxon>
    </lineage>
</organism>
<evidence type="ECO:0000256" key="1">
    <source>
        <dbReference type="SAM" id="Phobius"/>
    </source>
</evidence>
<evidence type="ECO:0000313" key="3">
    <source>
        <dbReference type="Proteomes" id="UP000286931"/>
    </source>
</evidence>
<dbReference type="InterPro" id="IPR012666">
    <property type="entry name" value="CbtA_put"/>
</dbReference>
<reference evidence="2 3" key="1">
    <citation type="submission" date="2018-12" db="EMBL/GenBank/DDBJ databases">
        <title>Draft genome sequence of Embleya hyalina NBRC 13850T.</title>
        <authorList>
            <person name="Komaki H."/>
            <person name="Hosoyama A."/>
            <person name="Kimura A."/>
            <person name="Ichikawa N."/>
            <person name="Tamura T."/>
        </authorList>
    </citation>
    <scope>NUCLEOTIDE SEQUENCE [LARGE SCALE GENOMIC DNA]</scope>
    <source>
        <strain evidence="2 3">NBRC 13850</strain>
    </source>
</reference>
<gene>
    <name evidence="2" type="ORF">EHYA_09173</name>
</gene>
<dbReference type="OrthoDB" id="6851830at2"/>
<keyword evidence="3" id="KW-1185">Reference proteome</keyword>
<sequence>MVRNLLIRGMLTGVLAGALAWVFAWVFGEPQIRDAIAFEEHGHEAGAAGDHPEEEVVSRGVQSTIGMLTGVGVYGIAIGGLFALVFAFAYGRIGPFRPRATAGLLALLGFVAVIVVPFLKYPANPPAVGDSDTIGRRTALYFGMLALSVLFAAAAVILARRLTDRLGAWNAVPVAVGGFLVAVGIAMWAMPTVNEVPAEFSATVLWRFRVASLGVHAIIWTTFGLVFGLFAERVLRPAANPRPDPRIPAAAG</sequence>
<feature type="transmembrane region" description="Helical" evidence="1">
    <location>
        <begin position="210"/>
        <end position="231"/>
    </location>
</feature>